<dbReference type="OrthoDB" id="5369347at2759"/>
<accession>A0A1E3PVK2</accession>
<reference evidence="2 3" key="1">
    <citation type="journal article" date="2016" name="Proc. Natl. Acad. Sci. U.S.A.">
        <title>Comparative genomics of biotechnologically important yeasts.</title>
        <authorList>
            <person name="Riley R."/>
            <person name="Haridas S."/>
            <person name="Wolfe K.H."/>
            <person name="Lopes M.R."/>
            <person name="Hittinger C.T."/>
            <person name="Goeker M."/>
            <person name="Salamov A.A."/>
            <person name="Wisecaver J.H."/>
            <person name="Long T.M."/>
            <person name="Calvey C.H."/>
            <person name="Aerts A.L."/>
            <person name="Barry K.W."/>
            <person name="Choi C."/>
            <person name="Clum A."/>
            <person name="Coughlan A.Y."/>
            <person name="Deshpande S."/>
            <person name="Douglass A.P."/>
            <person name="Hanson S.J."/>
            <person name="Klenk H.-P."/>
            <person name="LaButti K.M."/>
            <person name="Lapidus A."/>
            <person name="Lindquist E.A."/>
            <person name="Lipzen A.M."/>
            <person name="Meier-Kolthoff J.P."/>
            <person name="Ohm R.A."/>
            <person name="Otillar R.P."/>
            <person name="Pangilinan J.L."/>
            <person name="Peng Y."/>
            <person name="Rokas A."/>
            <person name="Rosa C.A."/>
            <person name="Scheuner C."/>
            <person name="Sibirny A.A."/>
            <person name="Slot J.C."/>
            <person name="Stielow J.B."/>
            <person name="Sun H."/>
            <person name="Kurtzman C.P."/>
            <person name="Blackwell M."/>
            <person name="Grigoriev I.V."/>
            <person name="Jeffries T.W."/>
        </authorList>
    </citation>
    <scope>NUCLEOTIDE SEQUENCE [LARGE SCALE GENOMIC DNA]</scope>
    <source>
        <strain evidence="2 3">NRRL Y-11557</strain>
    </source>
</reference>
<feature type="compositionally biased region" description="Basic residues" evidence="1">
    <location>
        <begin position="1"/>
        <end position="18"/>
    </location>
</feature>
<name>A0A1E3PVK2_LIPST</name>
<dbReference type="EMBL" id="KV454303">
    <property type="protein sequence ID" value="ODQ69431.1"/>
    <property type="molecule type" value="Genomic_DNA"/>
</dbReference>
<dbReference type="STRING" id="675824.A0A1E3PVK2"/>
<protein>
    <submittedName>
        <fullName evidence="2">Uncharacterized protein</fullName>
    </submittedName>
</protein>
<proteinExistence type="predicted"/>
<sequence length="219" mass="25305">MDQHIIKHQRSKKRRRPRQYATSEDKASADVEQRRSKRQQAASEKRDRQHINFYNLYLPSVLPPLPGLWRMRISAKFSISASAIRLFQVGKYISASVSAFRQYGGYPPNPPIRLQKINVVLPSQSASQIQQLQFDSLAETQVEEFSTIQTESSTSLAPLHEPSRRAGLSKPTYTNWPWPYFDISEFENPLIVKKSNKRKLIDREIRCAVLDKETAEKCD</sequence>
<evidence type="ECO:0000313" key="2">
    <source>
        <dbReference type="EMBL" id="ODQ69431.1"/>
    </source>
</evidence>
<organism evidence="2 3">
    <name type="scientific">Lipomyces starkeyi NRRL Y-11557</name>
    <dbReference type="NCBI Taxonomy" id="675824"/>
    <lineage>
        <taxon>Eukaryota</taxon>
        <taxon>Fungi</taxon>
        <taxon>Dikarya</taxon>
        <taxon>Ascomycota</taxon>
        <taxon>Saccharomycotina</taxon>
        <taxon>Lipomycetes</taxon>
        <taxon>Lipomycetales</taxon>
        <taxon>Lipomycetaceae</taxon>
        <taxon>Lipomyces</taxon>
    </lineage>
</organism>
<dbReference type="Proteomes" id="UP000094385">
    <property type="component" value="Unassembled WGS sequence"/>
</dbReference>
<keyword evidence="3" id="KW-1185">Reference proteome</keyword>
<gene>
    <name evidence="2" type="ORF">LIPSTDRAFT_30474</name>
</gene>
<evidence type="ECO:0000313" key="3">
    <source>
        <dbReference type="Proteomes" id="UP000094385"/>
    </source>
</evidence>
<dbReference type="AlphaFoldDB" id="A0A1E3PVK2"/>
<feature type="region of interest" description="Disordered" evidence="1">
    <location>
        <begin position="1"/>
        <end position="46"/>
    </location>
</feature>
<evidence type="ECO:0000256" key="1">
    <source>
        <dbReference type="SAM" id="MobiDB-lite"/>
    </source>
</evidence>
<feature type="compositionally biased region" description="Basic and acidic residues" evidence="1">
    <location>
        <begin position="23"/>
        <end position="34"/>
    </location>
</feature>